<dbReference type="STRING" id="470826.SAMN04488027_102144"/>
<dbReference type="Pfam" id="PF22780">
    <property type="entry name" value="HI0933_like_1st"/>
    <property type="match status" value="1"/>
</dbReference>
<gene>
    <name evidence="6" type="ORF">SAMN04488027_102144</name>
</gene>
<dbReference type="SUPFAM" id="SSF160996">
    <property type="entry name" value="HI0933 insert domain-like"/>
    <property type="match status" value="1"/>
</dbReference>
<feature type="domain" description="RsdA/BaiN/AoA(So)-like insert" evidence="5">
    <location>
        <begin position="191"/>
        <end position="362"/>
    </location>
</feature>
<sequence>MKITETDVAIIGGGAAGFFAGINLAASNSAAKIVILEKGKQVLSKVKISGGGRCNVTHAEFDPKLLAKNYPRGHKELLGPFHQFMTGDIFAWLEERGVELKIEEDGRVFPTSDSSQTIIDCFQNEADKLGVEVKTNTGIDVITKLEDQDYSWELKGKDIHIKARQLIIASGSSPKMWRLIQSLGHEVVEPVPSLFTFNIKDERLQSLSGISLPAEVEVFTTKDRGVSRSKLKSLQSSGPLLITHWGMSGPCILKLSAWGARIFYELNHQFQMRVNWLPQHHVESLKSLFEEFKLSQPKQFLYTRPLEGLPKRFWQSLLDHISIDQDLNWSNISKHQIQTLAEELCAGEFHVNGKSTFKDEFVTAGGVNLKEVNFKTFQSKLHANLYFVGEVLDVDAVTGGFNFQAAWTSSYVCARHIAEVL</sequence>
<dbReference type="Gene3D" id="3.50.50.60">
    <property type="entry name" value="FAD/NAD(P)-binding domain"/>
    <property type="match status" value="1"/>
</dbReference>
<reference evidence="6 7" key="1">
    <citation type="submission" date="2016-10" db="EMBL/GenBank/DDBJ databases">
        <authorList>
            <person name="de Groot N.N."/>
        </authorList>
    </citation>
    <scope>NUCLEOTIDE SEQUENCE [LARGE SCALE GENOMIC DNA]</scope>
    <source>
        <strain evidence="6 7">DSM 19803</strain>
    </source>
</reference>
<dbReference type="RefSeq" id="WP_093365118.1">
    <property type="nucleotide sequence ID" value="NZ_FNCW01000002.1"/>
</dbReference>
<protein>
    <recommendedName>
        <fullName evidence="8">Flavoprotein, HI0933 family</fullName>
    </recommendedName>
</protein>
<evidence type="ECO:0008006" key="8">
    <source>
        <dbReference type="Google" id="ProtNLM"/>
    </source>
</evidence>
<dbReference type="InterPro" id="IPR055178">
    <property type="entry name" value="RsdA/BaiN/AoA(So)-like_dom"/>
</dbReference>
<dbReference type="SUPFAM" id="SSF51905">
    <property type="entry name" value="FAD/NAD(P)-binding domain"/>
    <property type="match status" value="1"/>
</dbReference>
<dbReference type="Pfam" id="PF03486">
    <property type="entry name" value="HI0933_like"/>
    <property type="match status" value="1"/>
</dbReference>
<organism evidence="6 7">
    <name type="scientific">Psychroflexus sediminis</name>
    <dbReference type="NCBI Taxonomy" id="470826"/>
    <lineage>
        <taxon>Bacteria</taxon>
        <taxon>Pseudomonadati</taxon>
        <taxon>Bacteroidota</taxon>
        <taxon>Flavobacteriia</taxon>
        <taxon>Flavobacteriales</taxon>
        <taxon>Flavobacteriaceae</taxon>
        <taxon>Psychroflexus</taxon>
    </lineage>
</organism>
<evidence type="ECO:0000313" key="7">
    <source>
        <dbReference type="Proteomes" id="UP000199296"/>
    </source>
</evidence>
<dbReference type="InterPro" id="IPR036188">
    <property type="entry name" value="FAD/NAD-bd_sf"/>
</dbReference>
<comment type="cofactor">
    <cofactor evidence="1">
        <name>FAD</name>
        <dbReference type="ChEBI" id="CHEBI:57692"/>
    </cofactor>
</comment>
<evidence type="ECO:0000313" key="6">
    <source>
        <dbReference type="EMBL" id="SDG48259.1"/>
    </source>
</evidence>
<evidence type="ECO:0000256" key="1">
    <source>
        <dbReference type="ARBA" id="ARBA00001974"/>
    </source>
</evidence>
<dbReference type="PANTHER" id="PTHR42887:SF2">
    <property type="entry name" value="OS12G0638800 PROTEIN"/>
    <property type="match status" value="1"/>
</dbReference>
<dbReference type="PRINTS" id="PR00368">
    <property type="entry name" value="FADPNR"/>
</dbReference>
<keyword evidence="2" id="KW-0285">Flavoprotein</keyword>
<name>A0A1G7UMD0_9FLAO</name>
<evidence type="ECO:0000256" key="3">
    <source>
        <dbReference type="ARBA" id="ARBA00022827"/>
    </source>
</evidence>
<evidence type="ECO:0000259" key="4">
    <source>
        <dbReference type="Pfam" id="PF03486"/>
    </source>
</evidence>
<dbReference type="Gene3D" id="2.40.30.10">
    <property type="entry name" value="Translation factors"/>
    <property type="match status" value="1"/>
</dbReference>
<dbReference type="Proteomes" id="UP000199296">
    <property type="component" value="Unassembled WGS sequence"/>
</dbReference>
<evidence type="ECO:0000256" key="2">
    <source>
        <dbReference type="ARBA" id="ARBA00022630"/>
    </source>
</evidence>
<dbReference type="InterPro" id="IPR004792">
    <property type="entry name" value="BaiN-like"/>
</dbReference>
<dbReference type="EMBL" id="FNCW01000002">
    <property type="protein sequence ID" value="SDG48259.1"/>
    <property type="molecule type" value="Genomic_DNA"/>
</dbReference>
<dbReference type="InterPro" id="IPR023166">
    <property type="entry name" value="BaiN-like_dom_sf"/>
</dbReference>
<dbReference type="PRINTS" id="PR00411">
    <property type="entry name" value="PNDRDTASEI"/>
</dbReference>
<dbReference type="AlphaFoldDB" id="A0A1G7UMD0"/>
<keyword evidence="3" id="KW-0274">FAD</keyword>
<dbReference type="OrthoDB" id="9773233at2"/>
<dbReference type="PANTHER" id="PTHR42887">
    <property type="entry name" value="OS12G0638800 PROTEIN"/>
    <property type="match status" value="1"/>
</dbReference>
<dbReference type="InterPro" id="IPR057661">
    <property type="entry name" value="RsdA/BaiN/AoA(So)_Rossmann"/>
</dbReference>
<proteinExistence type="predicted"/>
<evidence type="ECO:0000259" key="5">
    <source>
        <dbReference type="Pfam" id="PF22780"/>
    </source>
</evidence>
<accession>A0A1G7UMD0</accession>
<dbReference type="Gene3D" id="1.10.8.260">
    <property type="entry name" value="HI0933 insert domain-like"/>
    <property type="match status" value="1"/>
</dbReference>
<feature type="domain" description="RsdA/BaiN/AoA(So)-like Rossmann fold-like" evidence="4">
    <location>
        <begin position="7"/>
        <end position="415"/>
    </location>
</feature>
<dbReference type="NCBIfam" id="TIGR00275">
    <property type="entry name" value="aminoacetone oxidase family FAD-binding enzyme"/>
    <property type="match status" value="1"/>
</dbReference>
<keyword evidence="7" id="KW-1185">Reference proteome</keyword>